<proteinExistence type="predicted"/>
<protein>
    <submittedName>
        <fullName evidence="7">TetR/AcrR family transcriptional regulator</fullName>
    </submittedName>
    <submittedName>
        <fullName evidence="6">Transcriptional regulator, TetR family</fullName>
    </submittedName>
</protein>
<evidence type="ECO:0000259" key="3">
    <source>
        <dbReference type="PROSITE" id="PS50977"/>
    </source>
</evidence>
<dbReference type="GO" id="GO:0003677">
    <property type="term" value="F:DNA binding"/>
    <property type="evidence" value="ECO:0007669"/>
    <property type="project" value="UniProtKB-UniRule"/>
</dbReference>
<accession>A0A031WHR8</accession>
<dbReference type="EMBL" id="LK932360">
    <property type="protein sequence ID" value="CDS84195.1"/>
    <property type="molecule type" value="Genomic_DNA"/>
</dbReference>
<name>A0A031WHR8_CLODI</name>
<dbReference type="RefSeq" id="WP_003430243.1">
    <property type="nucleotide sequence ID" value="NZ_AP025558.1"/>
</dbReference>
<dbReference type="Pfam" id="PF00440">
    <property type="entry name" value="TetR_N"/>
    <property type="match status" value="1"/>
</dbReference>
<dbReference type="InterPro" id="IPR009057">
    <property type="entry name" value="Homeodomain-like_sf"/>
</dbReference>
<dbReference type="KEGG" id="pdf:CD630DERM_17520"/>
<evidence type="ECO:0000256" key="2">
    <source>
        <dbReference type="PROSITE-ProRule" id="PRU00335"/>
    </source>
</evidence>
<evidence type="ECO:0000313" key="7">
    <source>
        <dbReference type="EMBL" id="HBH2619509.1"/>
    </source>
</evidence>
<evidence type="ECO:0000313" key="6">
    <source>
        <dbReference type="EMBL" id="CDT42078.1"/>
    </source>
</evidence>
<evidence type="ECO:0000313" key="4">
    <source>
        <dbReference type="EMBL" id="CDS84195.1"/>
    </source>
</evidence>
<dbReference type="Proteomes" id="UP000879542">
    <property type="component" value="Unassembled WGS sequence"/>
</dbReference>
<keyword evidence="1 2" id="KW-0238">DNA-binding</keyword>
<sequence length="196" mass="23235">MPKSYSDKEREYIIKRLKEEARLCMEQYGIRKTTVDELVKRVKIPKGTFYLFFQSKELLFFEVLRDIHDSIQKEILYEINRVDESITCEQLTDIFMKFYRMVDSTSILNLMINGEFEILVRKLPDSIIEEHFRHDDFEIGEIISCIPNAKNKDIESFSGAFRAVFLTMLYKREVGSNCFEDALRLMINGLVIQLME</sequence>
<dbReference type="PATRIC" id="fig|1496.1371.peg.3031"/>
<dbReference type="AlphaFoldDB" id="A0A031WHR8"/>
<dbReference type="InterPro" id="IPR001647">
    <property type="entry name" value="HTH_TetR"/>
</dbReference>
<dbReference type="SUPFAM" id="SSF46689">
    <property type="entry name" value="Homeodomain-like"/>
    <property type="match status" value="1"/>
</dbReference>
<evidence type="ECO:0000256" key="1">
    <source>
        <dbReference type="ARBA" id="ARBA00023125"/>
    </source>
</evidence>
<reference evidence="7" key="2">
    <citation type="journal article" date="2018" name="Genome Biol.">
        <title>SKESA: strategic k-mer extension for scrupulous assemblies.</title>
        <authorList>
            <person name="Souvorov A."/>
            <person name="Agarwala R."/>
            <person name="Lipman D.J."/>
        </authorList>
    </citation>
    <scope>NUCLEOTIDE SEQUENCE</scope>
    <source>
        <strain evidence="7">Clostridioides</strain>
    </source>
</reference>
<dbReference type="Gene3D" id="1.10.357.10">
    <property type="entry name" value="Tetracycline Repressor, domain 2"/>
    <property type="match status" value="1"/>
</dbReference>
<feature type="DNA-binding region" description="H-T-H motif" evidence="2">
    <location>
        <begin position="34"/>
        <end position="53"/>
    </location>
</feature>
<dbReference type="EMBL" id="LK932516">
    <property type="protein sequence ID" value="CDS87552.1"/>
    <property type="molecule type" value="Genomic_DNA"/>
</dbReference>
<dbReference type="EMBL" id="DAEQIJ010000004">
    <property type="protein sequence ID" value="HBH2619509.1"/>
    <property type="molecule type" value="Genomic_DNA"/>
</dbReference>
<feature type="domain" description="HTH tetR-type" evidence="3">
    <location>
        <begin position="11"/>
        <end position="71"/>
    </location>
</feature>
<dbReference type="EMBL" id="LK933149">
    <property type="protein sequence ID" value="CDT42078.1"/>
    <property type="molecule type" value="Genomic_DNA"/>
</dbReference>
<evidence type="ECO:0000313" key="5">
    <source>
        <dbReference type="EMBL" id="CDS87552.1"/>
    </source>
</evidence>
<reference evidence="6" key="1">
    <citation type="submission" date="2014-07" db="EMBL/GenBank/DDBJ databases">
        <authorList>
            <person name="Monot Marc"/>
        </authorList>
    </citation>
    <scope>NUCLEOTIDE SEQUENCE</scope>
    <source>
        <strain evidence="6">7032989</strain>
        <strain evidence="4">7032994</strain>
    </source>
</reference>
<dbReference type="GeneID" id="66354167"/>
<reference evidence="7" key="3">
    <citation type="submission" date="2021-06" db="EMBL/GenBank/DDBJ databases">
        <authorList>
            <consortium name="NCBI Pathogen Detection Project"/>
        </authorList>
    </citation>
    <scope>NUCLEOTIDE SEQUENCE</scope>
    <source>
        <strain evidence="7">Clostridioides</strain>
    </source>
</reference>
<gene>
    <name evidence="6" type="ORF">BN1095_470069</name>
    <name evidence="5" type="ORF">BN1096_620096</name>
    <name evidence="4" type="ORF">BN1097_250096</name>
    <name evidence="7" type="ORF">KRQ00_001247</name>
</gene>
<dbReference type="PROSITE" id="PS50977">
    <property type="entry name" value="HTH_TETR_2"/>
    <property type="match status" value="1"/>
</dbReference>
<organism evidence="6">
    <name type="scientific">Clostridioides difficile</name>
    <name type="common">Peptoclostridium difficile</name>
    <dbReference type="NCBI Taxonomy" id="1496"/>
    <lineage>
        <taxon>Bacteria</taxon>
        <taxon>Bacillati</taxon>
        <taxon>Bacillota</taxon>
        <taxon>Clostridia</taxon>
        <taxon>Peptostreptococcales</taxon>
        <taxon>Peptostreptococcaceae</taxon>
        <taxon>Clostridioides</taxon>
    </lineage>
</organism>